<feature type="transmembrane region" description="Helical" evidence="7">
    <location>
        <begin position="70"/>
        <end position="91"/>
    </location>
</feature>
<dbReference type="Pfam" id="PF13190">
    <property type="entry name" value="PDGLE"/>
    <property type="match status" value="1"/>
</dbReference>
<keyword evidence="2" id="KW-1003">Cell membrane</keyword>
<gene>
    <name evidence="9" type="ordered locus">MSWAN_1984</name>
</gene>
<evidence type="ECO:0000256" key="4">
    <source>
        <dbReference type="ARBA" id="ARBA00022989"/>
    </source>
</evidence>
<accession>F6D6V5</accession>
<evidence type="ECO:0000259" key="8">
    <source>
        <dbReference type="Pfam" id="PF13190"/>
    </source>
</evidence>
<keyword evidence="10" id="KW-1185">Reference proteome</keyword>
<dbReference type="GO" id="GO:0005886">
    <property type="term" value="C:plasma membrane"/>
    <property type="evidence" value="ECO:0007669"/>
    <property type="project" value="UniProtKB-SubCell"/>
</dbReference>
<sequence>MTPKDKKLIVVGLIVCGIIAVLAPFIASGNPDGLEKSAEQISTTSESGSYEAPFKDYVIPVLGDGPLSGVVALIVGVLVALGLGYFVSVVLKRRKPIEKSK</sequence>
<feature type="compositionally biased region" description="Polar residues" evidence="6">
    <location>
        <begin position="39"/>
        <end position="48"/>
    </location>
</feature>
<protein>
    <submittedName>
        <fullName evidence="9">Cobalt transport protein CbiN</fullName>
    </submittedName>
</protein>
<dbReference type="EMBL" id="CP002772">
    <property type="protein sequence ID" value="AEG18993.1"/>
    <property type="molecule type" value="Genomic_DNA"/>
</dbReference>
<evidence type="ECO:0000256" key="7">
    <source>
        <dbReference type="SAM" id="Phobius"/>
    </source>
</evidence>
<evidence type="ECO:0000256" key="2">
    <source>
        <dbReference type="ARBA" id="ARBA00022475"/>
    </source>
</evidence>
<evidence type="ECO:0000256" key="3">
    <source>
        <dbReference type="ARBA" id="ARBA00022692"/>
    </source>
</evidence>
<keyword evidence="3 7" id="KW-0812">Transmembrane</keyword>
<dbReference type="InterPro" id="IPR025937">
    <property type="entry name" value="PDGLE_dom"/>
</dbReference>
<name>F6D6V5_METPW</name>
<organism evidence="9 10">
    <name type="scientific">Methanobacterium paludis (strain DSM 25820 / JCM 18151 / SWAN1)</name>
    <dbReference type="NCBI Taxonomy" id="868131"/>
    <lineage>
        <taxon>Archaea</taxon>
        <taxon>Methanobacteriati</taxon>
        <taxon>Methanobacteriota</taxon>
        <taxon>Methanomada group</taxon>
        <taxon>Methanobacteria</taxon>
        <taxon>Methanobacteriales</taxon>
        <taxon>Methanobacteriaceae</taxon>
        <taxon>Methanobacterium</taxon>
    </lineage>
</organism>
<evidence type="ECO:0000256" key="5">
    <source>
        <dbReference type="ARBA" id="ARBA00023136"/>
    </source>
</evidence>
<dbReference type="HOGENOM" id="CLU_137910_1_0_2"/>
<feature type="domain" description="PDGLE" evidence="8">
    <location>
        <begin position="6"/>
        <end position="93"/>
    </location>
</feature>
<evidence type="ECO:0000256" key="6">
    <source>
        <dbReference type="SAM" id="MobiDB-lite"/>
    </source>
</evidence>
<evidence type="ECO:0000256" key="1">
    <source>
        <dbReference type="ARBA" id="ARBA00004236"/>
    </source>
</evidence>
<dbReference type="Proteomes" id="UP000009231">
    <property type="component" value="Chromosome"/>
</dbReference>
<evidence type="ECO:0000313" key="10">
    <source>
        <dbReference type="Proteomes" id="UP000009231"/>
    </source>
</evidence>
<proteinExistence type="predicted"/>
<comment type="subcellular location">
    <subcellularLocation>
        <location evidence="1">Cell membrane</location>
    </subcellularLocation>
</comment>
<feature type="region of interest" description="Disordered" evidence="6">
    <location>
        <begin position="29"/>
        <end position="49"/>
    </location>
</feature>
<reference evidence="9 10" key="1">
    <citation type="journal article" date="2014" name="Int. J. Syst. Evol. Microbiol.">
        <title>Methanobacterium paludis sp. nov. and a novel strain of Methanobacterium lacus isolated from northern peatlands.</title>
        <authorList>
            <person name="Cadillo-Quiroz H."/>
            <person name="Brauer S.L."/>
            <person name="Goodson N."/>
            <person name="Yavitt J.B."/>
            <person name="Zinder S.H."/>
        </authorList>
    </citation>
    <scope>NUCLEOTIDE SEQUENCE [LARGE SCALE GENOMIC DNA]</scope>
    <source>
        <strain evidence="10">DSM 25820 / JCM 18151 / SWAN1</strain>
    </source>
</reference>
<keyword evidence="5 7" id="KW-0472">Membrane</keyword>
<feature type="transmembrane region" description="Helical" evidence="7">
    <location>
        <begin position="7"/>
        <end position="27"/>
    </location>
</feature>
<dbReference type="RefSeq" id="WP_013826492.1">
    <property type="nucleotide sequence ID" value="NC_015574.1"/>
</dbReference>
<dbReference type="eggNOG" id="arCOG03159">
    <property type="taxonomic scope" value="Archaea"/>
</dbReference>
<dbReference type="AlphaFoldDB" id="F6D6V5"/>
<keyword evidence="4 7" id="KW-1133">Transmembrane helix</keyword>
<dbReference type="STRING" id="868131.MSWAN_1984"/>
<dbReference type="GeneID" id="10669501"/>
<dbReference type="OrthoDB" id="142687at2157"/>
<evidence type="ECO:0000313" key="9">
    <source>
        <dbReference type="EMBL" id="AEG18993.1"/>
    </source>
</evidence>
<dbReference type="KEGG" id="mew:MSWAN_1984"/>